<evidence type="ECO:0000313" key="2">
    <source>
        <dbReference type="Proteomes" id="UP000479710"/>
    </source>
</evidence>
<comment type="caution">
    <text evidence="1">The sequence shown here is derived from an EMBL/GenBank/DDBJ whole genome shotgun (WGS) entry which is preliminary data.</text>
</comment>
<dbReference type="EMBL" id="SPHZ02000006">
    <property type="protein sequence ID" value="KAF0910879.1"/>
    <property type="molecule type" value="Genomic_DNA"/>
</dbReference>
<gene>
    <name evidence="1" type="ORF">E2562_004837</name>
</gene>
<organism evidence="1 2">
    <name type="scientific">Oryza meyeriana var. granulata</name>
    <dbReference type="NCBI Taxonomy" id="110450"/>
    <lineage>
        <taxon>Eukaryota</taxon>
        <taxon>Viridiplantae</taxon>
        <taxon>Streptophyta</taxon>
        <taxon>Embryophyta</taxon>
        <taxon>Tracheophyta</taxon>
        <taxon>Spermatophyta</taxon>
        <taxon>Magnoliopsida</taxon>
        <taxon>Liliopsida</taxon>
        <taxon>Poales</taxon>
        <taxon>Poaceae</taxon>
        <taxon>BOP clade</taxon>
        <taxon>Oryzoideae</taxon>
        <taxon>Oryzeae</taxon>
        <taxon>Oryzinae</taxon>
        <taxon>Oryza</taxon>
        <taxon>Oryza meyeriana</taxon>
    </lineage>
</organism>
<dbReference type="Proteomes" id="UP000479710">
    <property type="component" value="Unassembled WGS sequence"/>
</dbReference>
<protein>
    <submittedName>
        <fullName evidence="1">Uncharacterized protein</fullName>
    </submittedName>
</protein>
<sequence>MGQEEQVHSDSQSIVAGPSKSKFIVIVNQSCERTTNHSTIDSSRGPRCSEEAEAGTIGFGRFGYGVDQTSISLSRWNWSTSPPDANEHGYPTISLLL</sequence>
<proteinExistence type="predicted"/>
<reference evidence="1 2" key="1">
    <citation type="submission" date="2019-11" db="EMBL/GenBank/DDBJ databases">
        <title>Whole genome sequence of Oryza granulata.</title>
        <authorList>
            <person name="Li W."/>
        </authorList>
    </citation>
    <scope>NUCLEOTIDE SEQUENCE [LARGE SCALE GENOMIC DNA]</scope>
    <source>
        <strain evidence="2">cv. Menghai</strain>
        <tissue evidence="1">Leaf</tissue>
    </source>
</reference>
<dbReference type="AlphaFoldDB" id="A0A6G1DEQ9"/>
<accession>A0A6G1DEQ9</accession>
<evidence type="ECO:0000313" key="1">
    <source>
        <dbReference type="EMBL" id="KAF0910879.1"/>
    </source>
</evidence>
<name>A0A6G1DEQ9_9ORYZ</name>
<keyword evidence="2" id="KW-1185">Reference proteome</keyword>